<keyword evidence="2" id="KW-1185">Reference proteome</keyword>
<gene>
    <name evidence="1" type="ORF">N7G274_003150</name>
</gene>
<comment type="caution">
    <text evidence="1">The sequence shown here is derived from an EMBL/GenBank/DDBJ whole genome shotgun (WGS) entry which is preliminary data.</text>
</comment>
<accession>A0ABR4AH02</accession>
<organism evidence="1 2">
    <name type="scientific">Stereocaulon virgatum</name>
    <dbReference type="NCBI Taxonomy" id="373712"/>
    <lineage>
        <taxon>Eukaryota</taxon>
        <taxon>Fungi</taxon>
        <taxon>Dikarya</taxon>
        <taxon>Ascomycota</taxon>
        <taxon>Pezizomycotina</taxon>
        <taxon>Lecanoromycetes</taxon>
        <taxon>OSLEUM clade</taxon>
        <taxon>Lecanoromycetidae</taxon>
        <taxon>Lecanorales</taxon>
        <taxon>Lecanorineae</taxon>
        <taxon>Stereocaulaceae</taxon>
        <taxon>Stereocaulon</taxon>
    </lineage>
</organism>
<dbReference type="Proteomes" id="UP001590950">
    <property type="component" value="Unassembled WGS sequence"/>
</dbReference>
<dbReference type="EMBL" id="JBEFKJ010000009">
    <property type="protein sequence ID" value="KAL2044445.1"/>
    <property type="molecule type" value="Genomic_DNA"/>
</dbReference>
<sequence>MSGSMKIPIALSPISCADLVSFILQHHEAPTTLISCSPREAFLAELQASIQPAALQNASESVSASQDDDLVSTSLHPFLLPTIHLIARSRSINLVFVPTLPHLRAYLATYAMSLTSTKHTSTAIRAGSQIPILGIWGLARLHRSTAEHSAQGLSRTVAAIVDAASLANQQLVLAEPSRVSDIDHYGDAEASDETPAMSEDAWKEHVPLLSGSVRFGGEDRHWAGKTVEVGHVIAKWCRFVKLDDEAMGA</sequence>
<evidence type="ECO:0000313" key="2">
    <source>
        <dbReference type="Proteomes" id="UP001590950"/>
    </source>
</evidence>
<name>A0ABR4AH02_9LECA</name>
<reference evidence="1 2" key="1">
    <citation type="submission" date="2024-09" db="EMBL/GenBank/DDBJ databases">
        <title>Rethinking Asexuality: The Enigmatic Case of Functional Sexual Genes in Lepraria (Stereocaulaceae).</title>
        <authorList>
            <person name="Doellman M."/>
            <person name="Sun Y."/>
            <person name="Barcenas-Pena A."/>
            <person name="Lumbsch H.T."/>
            <person name="Grewe F."/>
        </authorList>
    </citation>
    <scope>NUCLEOTIDE SEQUENCE [LARGE SCALE GENOMIC DNA]</scope>
    <source>
        <strain evidence="1 2">Mercado 3170</strain>
    </source>
</reference>
<protein>
    <submittedName>
        <fullName evidence="1">Uncharacterized protein</fullName>
    </submittedName>
</protein>
<proteinExistence type="predicted"/>
<evidence type="ECO:0000313" key="1">
    <source>
        <dbReference type="EMBL" id="KAL2044445.1"/>
    </source>
</evidence>